<proteinExistence type="predicted"/>
<dbReference type="KEGG" id="tet:TTHERM_00171710"/>
<organism evidence="2 3">
    <name type="scientific">Tetrahymena thermophila (strain SB210)</name>
    <dbReference type="NCBI Taxonomy" id="312017"/>
    <lineage>
        <taxon>Eukaryota</taxon>
        <taxon>Sar</taxon>
        <taxon>Alveolata</taxon>
        <taxon>Ciliophora</taxon>
        <taxon>Intramacronucleata</taxon>
        <taxon>Oligohymenophorea</taxon>
        <taxon>Hymenostomatida</taxon>
        <taxon>Tetrahymenina</taxon>
        <taxon>Tetrahymenidae</taxon>
        <taxon>Tetrahymena</taxon>
    </lineage>
</organism>
<dbReference type="RefSeq" id="XP_001008729.1">
    <property type="nucleotide sequence ID" value="XM_001008729.1"/>
</dbReference>
<sequence>MKALFFFLAILQLIFAGSGQFVTCSSSSSNNCVSACPTAPTGCIWQGSPLNNCFITDCSLCQSSANTSDQYCQSCSVSSGKYSNAAQTACVNPQYSCTNRGSQLWTDSDCNQCYNSSYFANGSGTQCIQSSASCTNRGTQVWTSQDCLSCFNKQAVVNNTCYSKVIYISLAFMISMLL</sequence>
<accession>Q22TF4</accession>
<dbReference type="InterPro" id="IPR009670">
    <property type="entry name" value="SerH"/>
</dbReference>
<dbReference type="GeneID" id="7836449"/>
<keyword evidence="1" id="KW-0732">Signal</keyword>
<name>Q22TF4_TETTS</name>
<keyword evidence="3" id="KW-1185">Reference proteome</keyword>
<feature type="signal peptide" evidence="1">
    <location>
        <begin position="1"/>
        <end position="19"/>
    </location>
</feature>
<dbReference type="Proteomes" id="UP000009168">
    <property type="component" value="Unassembled WGS sequence"/>
</dbReference>
<gene>
    <name evidence="2" type="ORF">TTHERM_00171710</name>
</gene>
<dbReference type="InParanoid" id="Q22TF4"/>
<feature type="chain" id="PRO_5004201621" evidence="1">
    <location>
        <begin position="20"/>
        <end position="178"/>
    </location>
</feature>
<evidence type="ECO:0000256" key="1">
    <source>
        <dbReference type="SAM" id="SignalP"/>
    </source>
</evidence>
<dbReference type="AlphaFoldDB" id="Q22TF4"/>
<evidence type="ECO:0000313" key="2">
    <source>
        <dbReference type="EMBL" id="EAR88484.1"/>
    </source>
</evidence>
<evidence type="ECO:0000313" key="3">
    <source>
        <dbReference type="Proteomes" id="UP000009168"/>
    </source>
</evidence>
<dbReference type="Pfam" id="PF06873">
    <property type="entry name" value="SerH"/>
    <property type="match status" value="1"/>
</dbReference>
<dbReference type="EMBL" id="GG662840">
    <property type="protein sequence ID" value="EAR88484.1"/>
    <property type="molecule type" value="Genomic_DNA"/>
</dbReference>
<reference evidence="3" key="1">
    <citation type="journal article" date="2006" name="PLoS Biol.">
        <title>Macronuclear genome sequence of the ciliate Tetrahymena thermophila, a model eukaryote.</title>
        <authorList>
            <person name="Eisen J.A."/>
            <person name="Coyne R.S."/>
            <person name="Wu M."/>
            <person name="Wu D."/>
            <person name="Thiagarajan M."/>
            <person name="Wortman J.R."/>
            <person name="Badger J.H."/>
            <person name="Ren Q."/>
            <person name="Amedeo P."/>
            <person name="Jones K.M."/>
            <person name="Tallon L.J."/>
            <person name="Delcher A.L."/>
            <person name="Salzberg S.L."/>
            <person name="Silva J.C."/>
            <person name="Haas B.J."/>
            <person name="Majoros W.H."/>
            <person name="Farzad M."/>
            <person name="Carlton J.M."/>
            <person name="Smith R.K. Jr."/>
            <person name="Garg J."/>
            <person name="Pearlman R.E."/>
            <person name="Karrer K.M."/>
            <person name="Sun L."/>
            <person name="Manning G."/>
            <person name="Elde N.C."/>
            <person name="Turkewitz A.P."/>
            <person name="Asai D.J."/>
            <person name="Wilkes D.E."/>
            <person name="Wang Y."/>
            <person name="Cai H."/>
            <person name="Collins K."/>
            <person name="Stewart B.A."/>
            <person name="Lee S.R."/>
            <person name="Wilamowska K."/>
            <person name="Weinberg Z."/>
            <person name="Ruzzo W.L."/>
            <person name="Wloga D."/>
            <person name="Gaertig J."/>
            <person name="Frankel J."/>
            <person name="Tsao C.-C."/>
            <person name="Gorovsky M.A."/>
            <person name="Keeling P.J."/>
            <person name="Waller R.F."/>
            <person name="Patron N.J."/>
            <person name="Cherry J.M."/>
            <person name="Stover N.A."/>
            <person name="Krieger C.J."/>
            <person name="del Toro C."/>
            <person name="Ryder H.F."/>
            <person name="Williamson S.C."/>
            <person name="Barbeau R.A."/>
            <person name="Hamilton E.P."/>
            <person name="Orias E."/>
        </authorList>
    </citation>
    <scope>NUCLEOTIDE SEQUENCE [LARGE SCALE GENOMIC DNA]</scope>
    <source>
        <strain evidence="3">SB210</strain>
    </source>
</reference>
<protein>
    <submittedName>
        <fullName evidence="2">Cell surface immobilization antigen</fullName>
    </submittedName>
</protein>
<dbReference type="HOGENOM" id="CLU_1513549_0_0_1"/>